<dbReference type="InterPro" id="IPR050109">
    <property type="entry name" value="HTH-type_TetR-like_transc_reg"/>
</dbReference>
<keyword evidence="4" id="KW-0804">Transcription</keyword>
<keyword evidence="2" id="KW-0805">Transcription regulation</keyword>
<evidence type="ECO:0000256" key="2">
    <source>
        <dbReference type="ARBA" id="ARBA00023015"/>
    </source>
</evidence>
<dbReference type="PANTHER" id="PTHR30055:SF151">
    <property type="entry name" value="TRANSCRIPTIONAL REGULATORY PROTEIN"/>
    <property type="match status" value="1"/>
</dbReference>
<accession>A0A7Z0A9H3</accession>
<feature type="DNA-binding region" description="H-T-H motif" evidence="5">
    <location>
        <begin position="33"/>
        <end position="52"/>
    </location>
</feature>
<evidence type="ECO:0000313" key="8">
    <source>
        <dbReference type="EMBL" id="NYI66797.1"/>
    </source>
</evidence>
<sequence length="218" mass="23365">MPHHDGSRVKLTRSDICSAALRIVDRDGLGHLTMRRVAAELGVEAMSLYHHVPNKAALLDGIVEQVIALTPHPFGHANDWRTALRDFAGLLRQSLIAHRSVVPLIASRPAITPRNLSSIESALTMLVAEGFTPGAGLRIIRSTVSLVLGHVVVETAPLNSTEKTDDSHSTGDPTASIDPGHFPLLVAGTNEIEPDSPEDRFALGIDAMLAGFEREKTG</sequence>
<keyword evidence="9" id="KW-1185">Reference proteome</keyword>
<evidence type="ECO:0000313" key="9">
    <source>
        <dbReference type="Proteomes" id="UP000539111"/>
    </source>
</evidence>
<proteinExistence type="predicted"/>
<feature type="domain" description="HTH tetR-type" evidence="7">
    <location>
        <begin position="10"/>
        <end position="70"/>
    </location>
</feature>
<dbReference type="InterPro" id="IPR009057">
    <property type="entry name" value="Homeodomain-like_sf"/>
</dbReference>
<keyword evidence="3 5" id="KW-0238">DNA-binding</keyword>
<dbReference type="Proteomes" id="UP000539111">
    <property type="component" value="Unassembled WGS sequence"/>
</dbReference>
<dbReference type="GO" id="GO:0003700">
    <property type="term" value="F:DNA-binding transcription factor activity"/>
    <property type="evidence" value="ECO:0007669"/>
    <property type="project" value="TreeGrafter"/>
</dbReference>
<dbReference type="GO" id="GO:0046677">
    <property type="term" value="P:response to antibiotic"/>
    <property type="evidence" value="ECO:0007669"/>
    <property type="project" value="InterPro"/>
</dbReference>
<name>A0A7Z0A9H3_9MICO</name>
<keyword evidence="1" id="KW-0678">Repressor</keyword>
<dbReference type="RefSeq" id="WP_179426385.1">
    <property type="nucleotide sequence ID" value="NZ_JACBZP010000001.1"/>
</dbReference>
<dbReference type="PRINTS" id="PR00455">
    <property type="entry name" value="HTHTETR"/>
</dbReference>
<dbReference type="Gene3D" id="1.10.357.10">
    <property type="entry name" value="Tetracycline Repressor, domain 2"/>
    <property type="match status" value="1"/>
</dbReference>
<gene>
    <name evidence="8" type="ORF">BJY26_001103</name>
</gene>
<evidence type="ECO:0000256" key="4">
    <source>
        <dbReference type="ARBA" id="ARBA00023163"/>
    </source>
</evidence>
<reference evidence="8 9" key="1">
    <citation type="submission" date="2020-07" db="EMBL/GenBank/DDBJ databases">
        <title>Sequencing the genomes of 1000 actinobacteria strains.</title>
        <authorList>
            <person name="Klenk H.-P."/>
        </authorList>
    </citation>
    <scope>NUCLEOTIDE SEQUENCE [LARGE SCALE GENOMIC DNA]</scope>
    <source>
        <strain evidence="8 9">DSM 26341</strain>
    </source>
</reference>
<dbReference type="PANTHER" id="PTHR30055">
    <property type="entry name" value="HTH-TYPE TRANSCRIPTIONAL REGULATOR RUTR"/>
    <property type="match status" value="1"/>
</dbReference>
<organism evidence="8 9">
    <name type="scientific">Spelaeicoccus albus</name>
    <dbReference type="NCBI Taxonomy" id="1280376"/>
    <lineage>
        <taxon>Bacteria</taxon>
        <taxon>Bacillati</taxon>
        <taxon>Actinomycetota</taxon>
        <taxon>Actinomycetes</taxon>
        <taxon>Micrococcales</taxon>
        <taxon>Brevibacteriaceae</taxon>
        <taxon>Spelaeicoccus</taxon>
    </lineage>
</organism>
<dbReference type="Pfam" id="PF02909">
    <property type="entry name" value="TetR_C_1"/>
    <property type="match status" value="1"/>
</dbReference>
<dbReference type="InterPro" id="IPR004111">
    <property type="entry name" value="Repressor_TetR_C"/>
</dbReference>
<evidence type="ECO:0000259" key="7">
    <source>
        <dbReference type="PROSITE" id="PS50977"/>
    </source>
</evidence>
<dbReference type="GO" id="GO:0045892">
    <property type="term" value="P:negative regulation of DNA-templated transcription"/>
    <property type="evidence" value="ECO:0007669"/>
    <property type="project" value="InterPro"/>
</dbReference>
<dbReference type="InterPro" id="IPR003012">
    <property type="entry name" value="Tet_transcr_reg_TetR"/>
</dbReference>
<dbReference type="PROSITE" id="PS50977">
    <property type="entry name" value="HTH_TETR_2"/>
    <property type="match status" value="1"/>
</dbReference>
<dbReference type="SUPFAM" id="SSF46689">
    <property type="entry name" value="Homeodomain-like"/>
    <property type="match status" value="1"/>
</dbReference>
<dbReference type="SUPFAM" id="SSF48498">
    <property type="entry name" value="Tetracyclin repressor-like, C-terminal domain"/>
    <property type="match status" value="1"/>
</dbReference>
<dbReference type="EMBL" id="JACBZP010000001">
    <property type="protein sequence ID" value="NYI66797.1"/>
    <property type="molecule type" value="Genomic_DNA"/>
</dbReference>
<dbReference type="GO" id="GO:0000976">
    <property type="term" value="F:transcription cis-regulatory region binding"/>
    <property type="evidence" value="ECO:0007669"/>
    <property type="project" value="TreeGrafter"/>
</dbReference>
<dbReference type="PRINTS" id="PR00400">
    <property type="entry name" value="TETREPRESSOR"/>
</dbReference>
<evidence type="ECO:0000256" key="3">
    <source>
        <dbReference type="ARBA" id="ARBA00023125"/>
    </source>
</evidence>
<dbReference type="AlphaFoldDB" id="A0A7Z0A9H3"/>
<evidence type="ECO:0000256" key="6">
    <source>
        <dbReference type="SAM" id="MobiDB-lite"/>
    </source>
</evidence>
<comment type="caution">
    <text evidence="8">The sequence shown here is derived from an EMBL/GenBank/DDBJ whole genome shotgun (WGS) entry which is preliminary data.</text>
</comment>
<evidence type="ECO:0000256" key="1">
    <source>
        <dbReference type="ARBA" id="ARBA00022491"/>
    </source>
</evidence>
<dbReference type="Pfam" id="PF00440">
    <property type="entry name" value="TetR_N"/>
    <property type="match status" value="1"/>
</dbReference>
<dbReference type="InterPro" id="IPR036271">
    <property type="entry name" value="Tet_transcr_reg_TetR-rel_C_sf"/>
</dbReference>
<feature type="region of interest" description="Disordered" evidence="6">
    <location>
        <begin position="159"/>
        <end position="180"/>
    </location>
</feature>
<evidence type="ECO:0000256" key="5">
    <source>
        <dbReference type="PROSITE-ProRule" id="PRU00335"/>
    </source>
</evidence>
<dbReference type="InterPro" id="IPR001647">
    <property type="entry name" value="HTH_TetR"/>
</dbReference>
<protein>
    <submittedName>
        <fullName evidence="8">AcrR family transcriptional regulator</fullName>
    </submittedName>
</protein>